<evidence type="ECO:0000313" key="1">
    <source>
        <dbReference type="EMBL" id="MPN26294.1"/>
    </source>
</evidence>
<comment type="caution">
    <text evidence="1">The sequence shown here is derived from an EMBL/GenBank/DDBJ whole genome shotgun (WGS) entry which is preliminary data.</text>
</comment>
<proteinExistence type="predicted"/>
<protein>
    <recommendedName>
        <fullName evidence="2">HTH cro/C1-type domain-containing protein</fullName>
    </recommendedName>
</protein>
<reference evidence="1" key="1">
    <citation type="submission" date="2019-08" db="EMBL/GenBank/DDBJ databases">
        <authorList>
            <person name="Kucharzyk K."/>
            <person name="Murdoch R.W."/>
            <person name="Higgins S."/>
            <person name="Loffler F."/>
        </authorList>
    </citation>
    <scope>NUCLEOTIDE SEQUENCE</scope>
</reference>
<evidence type="ECO:0008006" key="2">
    <source>
        <dbReference type="Google" id="ProtNLM"/>
    </source>
</evidence>
<dbReference type="AlphaFoldDB" id="A0A645GQQ3"/>
<sequence length="95" mass="10627">MAKADAILARGSYTQTVINDMPPKFGDALIYMMKENKQSVEGLAECVLMDTKMLQRMRNDDTYPKNIESVIAVCIGMHLLPELSEQLISRSGFSL</sequence>
<accession>A0A645GQQ3</accession>
<gene>
    <name evidence="1" type="ORF">SDC9_173718</name>
</gene>
<organism evidence="1">
    <name type="scientific">bioreactor metagenome</name>
    <dbReference type="NCBI Taxonomy" id="1076179"/>
    <lineage>
        <taxon>unclassified sequences</taxon>
        <taxon>metagenomes</taxon>
        <taxon>ecological metagenomes</taxon>
    </lineage>
</organism>
<dbReference type="EMBL" id="VSSQ01075766">
    <property type="protein sequence ID" value="MPN26294.1"/>
    <property type="molecule type" value="Genomic_DNA"/>
</dbReference>
<name>A0A645GQQ3_9ZZZZ</name>